<reference evidence="1" key="1">
    <citation type="submission" date="2014-09" db="EMBL/GenBank/DDBJ databases">
        <authorList>
            <person name="Magalhaes I.L.F."/>
            <person name="Oliveira U."/>
            <person name="Santos F.R."/>
            <person name="Vidigal T.H.D.A."/>
            <person name="Brescovit A.D."/>
            <person name="Santos A.J."/>
        </authorList>
    </citation>
    <scope>NUCLEOTIDE SEQUENCE</scope>
    <source>
        <tissue evidence="1">Shoot tissue taken approximately 20 cm above the soil surface</tissue>
    </source>
</reference>
<proteinExistence type="predicted"/>
<organism evidence="1">
    <name type="scientific">Arundo donax</name>
    <name type="common">Giant reed</name>
    <name type="synonym">Donax arundinaceus</name>
    <dbReference type="NCBI Taxonomy" id="35708"/>
    <lineage>
        <taxon>Eukaryota</taxon>
        <taxon>Viridiplantae</taxon>
        <taxon>Streptophyta</taxon>
        <taxon>Embryophyta</taxon>
        <taxon>Tracheophyta</taxon>
        <taxon>Spermatophyta</taxon>
        <taxon>Magnoliopsida</taxon>
        <taxon>Liliopsida</taxon>
        <taxon>Poales</taxon>
        <taxon>Poaceae</taxon>
        <taxon>PACMAD clade</taxon>
        <taxon>Arundinoideae</taxon>
        <taxon>Arundineae</taxon>
        <taxon>Arundo</taxon>
    </lineage>
</organism>
<evidence type="ECO:0000313" key="1">
    <source>
        <dbReference type="EMBL" id="JAD44995.1"/>
    </source>
</evidence>
<protein>
    <submittedName>
        <fullName evidence="1">Uncharacterized protein</fullName>
    </submittedName>
</protein>
<reference evidence="1" key="2">
    <citation type="journal article" date="2015" name="Data Brief">
        <title>Shoot transcriptome of the giant reed, Arundo donax.</title>
        <authorList>
            <person name="Barrero R.A."/>
            <person name="Guerrero F.D."/>
            <person name="Moolhuijzen P."/>
            <person name="Goolsby J.A."/>
            <person name="Tidwell J."/>
            <person name="Bellgard S.E."/>
            <person name="Bellgard M.I."/>
        </authorList>
    </citation>
    <scope>NUCLEOTIDE SEQUENCE</scope>
    <source>
        <tissue evidence="1">Shoot tissue taken approximately 20 cm above the soil surface</tissue>
    </source>
</reference>
<dbReference type="AlphaFoldDB" id="A0A0A9A7L5"/>
<dbReference type="EMBL" id="GBRH01252900">
    <property type="protein sequence ID" value="JAD44995.1"/>
    <property type="molecule type" value="Transcribed_RNA"/>
</dbReference>
<name>A0A0A9A7L5_ARUDO</name>
<accession>A0A0A9A7L5</accession>
<sequence>MIQILQKVPDNTRTCIRSNEIIHT</sequence>